<dbReference type="Pfam" id="PF00571">
    <property type="entry name" value="CBS"/>
    <property type="match status" value="2"/>
</dbReference>
<dbReference type="InterPro" id="IPR051257">
    <property type="entry name" value="Diverse_CBS-Domain"/>
</dbReference>
<protein>
    <submittedName>
        <fullName evidence="4">UbiD family decarboxylase</fullName>
    </submittedName>
</protein>
<dbReference type="Proteomes" id="UP000199662">
    <property type="component" value="Unassembled WGS sequence"/>
</dbReference>
<dbReference type="AlphaFoldDB" id="A0A1H6WZH1"/>
<dbReference type="PANTHER" id="PTHR43080">
    <property type="entry name" value="CBS DOMAIN-CONTAINING PROTEIN CBSX3, MITOCHONDRIAL"/>
    <property type="match status" value="1"/>
</dbReference>
<keyword evidence="1 2" id="KW-0129">CBS domain</keyword>
<dbReference type="PANTHER" id="PTHR43080:SF26">
    <property type="entry name" value="REGULATORY PROTEIN"/>
    <property type="match status" value="1"/>
</dbReference>
<dbReference type="InterPro" id="IPR046342">
    <property type="entry name" value="CBS_dom_sf"/>
</dbReference>
<dbReference type="SUPFAM" id="SSF54631">
    <property type="entry name" value="CBS-domain pair"/>
    <property type="match status" value="1"/>
</dbReference>
<gene>
    <name evidence="4" type="ORF">SAMN05660742_104217</name>
</gene>
<dbReference type="PROSITE" id="PS51371">
    <property type="entry name" value="CBS"/>
    <property type="match status" value="2"/>
</dbReference>
<reference evidence="5" key="1">
    <citation type="submission" date="2016-10" db="EMBL/GenBank/DDBJ databases">
        <authorList>
            <person name="Varghese N."/>
            <person name="Submissions S."/>
        </authorList>
    </citation>
    <scope>NUCLEOTIDE SEQUENCE [LARGE SCALE GENOMIC DNA]</scope>
    <source>
        <strain evidence="5">DSM 2179</strain>
    </source>
</reference>
<dbReference type="CDD" id="cd04586">
    <property type="entry name" value="CBS_pair_BON_assoc"/>
    <property type="match status" value="1"/>
</dbReference>
<feature type="domain" description="CBS" evidence="3">
    <location>
        <begin position="1"/>
        <end position="59"/>
    </location>
</feature>
<dbReference type="InterPro" id="IPR000644">
    <property type="entry name" value="CBS_dom"/>
</dbReference>
<dbReference type="STRING" id="84035.SAMN05660742_104217"/>
<dbReference type="Gene3D" id="3.10.580.10">
    <property type="entry name" value="CBS-domain"/>
    <property type="match status" value="1"/>
</dbReference>
<evidence type="ECO:0000256" key="2">
    <source>
        <dbReference type="PROSITE-ProRule" id="PRU00703"/>
    </source>
</evidence>
<keyword evidence="5" id="KW-1185">Reference proteome</keyword>
<evidence type="ECO:0000259" key="3">
    <source>
        <dbReference type="PROSITE" id="PS51371"/>
    </source>
</evidence>
<dbReference type="SMART" id="SM00116">
    <property type="entry name" value="CBS"/>
    <property type="match status" value="2"/>
</dbReference>
<name>A0A1H6WZH1_9FIRM</name>
<sequence length="142" mass="15706">MADNLITVGPKTTIQEIAKILVENRISGVPVVGTDGKLLGIVSEGDLLHKEVVPRIPDALNILGAIVYYNGLKQYNEDFRKMIAFSAEEIMTEKVIVVDEDVDISEVGKLMIEHHIKRIPVIKAGNLVGMISRTDMIRTLIE</sequence>
<evidence type="ECO:0000313" key="4">
    <source>
        <dbReference type="EMBL" id="SEJ22259.1"/>
    </source>
</evidence>
<proteinExistence type="predicted"/>
<evidence type="ECO:0000313" key="5">
    <source>
        <dbReference type="Proteomes" id="UP000199662"/>
    </source>
</evidence>
<organism evidence="4 5">
    <name type="scientific">Propionispira arboris</name>
    <dbReference type="NCBI Taxonomy" id="84035"/>
    <lineage>
        <taxon>Bacteria</taxon>
        <taxon>Bacillati</taxon>
        <taxon>Bacillota</taxon>
        <taxon>Negativicutes</taxon>
        <taxon>Selenomonadales</taxon>
        <taxon>Selenomonadaceae</taxon>
        <taxon>Propionispira</taxon>
    </lineage>
</organism>
<dbReference type="EMBL" id="FNZK01000004">
    <property type="protein sequence ID" value="SEJ22259.1"/>
    <property type="molecule type" value="Genomic_DNA"/>
</dbReference>
<evidence type="ECO:0000256" key="1">
    <source>
        <dbReference type="ARBA" id="ARBA00023122"/>
    </source>
</evidence>
<accession>A0A1H6WZH1</accession>
<feature type="domain" description="CBS" evidence="3">
    <location>
        <begin position="91"/>
        <end position="142"/>
    </location>
</feature>